<dbReference type="SUPFAM" id="SSF54768">
    <property type="entry name" value="dsRNA-binding domain-like"/>
    <property type="match status" value="1"/>
</dbReference>
<evidence type="ECO:0000259" key="11">
    <source>
        <dbReference type="PROSITE" id="PS50142"/>
    </source>
</evidence>
<dbReference type="SMART" id="SM00535">
    <property type="entry name" value="RIBOc"/>
    <property type="match status" value="1"/>
</dbReference>
<name>A0AAP0JGP4_9MAGN</name>
<keyword evidence="4" id="KW-0479">Metal-binding</keyword>
<dbReference type="Proteomes" id="UP001419268">
    <property type="component" value="Unassembled WGS sequence"/>
</dbReference>
<comment type="cofactor">
    <cofactor evidence="2">
        <name>Mg(2+)</name>
        <dbReference type="ChEBI" id="CHEBI:18420"/>
    </cofactor>
</comment>
<evidence type="ECO:0000256" key="9">
    <source>
        <dbReference type="PROSITE-ProRule" id="PRU00266"/>
    </source>
</evidence>
<accession>A0AAP0JGP4</accession>
<keyword evidence="6" id="KW-0378">Hydrolase</keyword>
<evidence type="ECO:0000259" key="10">
    <source>
        <dbReference type="PROSITE" id="PS50137"/>
    </source>
</evidence>
<dbReference type="Gene3D" id="1.25.10.10">
    <property type="entry name" value="Leucine-rich Repeat Variant"/>
    <property type="match status" value="1"/>
</dbReference>
<keyword evidence="8 9" id="KW-0694">RNA-binding</keyword>
<dbReference type="InterPro" id="IPR011989">
    <property type="entry name" value="ARM-like"/>
</dbReference>
<dbReference type="InterPro" id="IPR000999">
    <property type="entry name" value="RNase_III_dom"/>
</dbReference>
<dbReference type="PANTHER" id="PTHR14950:SF49">
    <property type="entry name" value="RIBONUCLEASE 3-LIKE PROTEIN 2-RELATED"/>
    <property type="match status" value="1"/>
</dbReference>
<keyword evidence="7" id="KW-0460">Magnesium</keyword>
<comment type="cofactor">
    <cofactor evidence="1">
        <name>Mn(2+)</name>
        <dbReference type="ChEBI" id="CHEBI:29035"/>
    </cofactor>
</comment>
<evidence type="ECO:0000313" key="13">
    <source>
        <dbReference type="Proteomes" id="UP001419268"/>
    </source>
</evidence>
<feature type="domain" description="DRBM" evidence="10">
    <location>
        <begin position="254"/>
        <end position="294"/>
    </location>
</feature>
<evidence type="ECO:0000256" key="5">
    <source>
        <dbReference type="ARBA" id="ARBA00022759"/>
    </source>
</evidence>
<organism evidence="12 13">
    <name type="scientific">Stephania cephalantha</name>
    <dbReference type="NCBI Taxonomy" id="152367"/>
    <lineage>
        <taxon>Eukaryota</taxon>
        <taxon>Viridiplantae</taxon>
        <taxon>Streptophyta</taxon>
        <taxon>Embryophyta</taxon>
        <taxon>Tracheophyta</taxon>
        <taxon>Spermatophyta</taxon>
        <taxon>Magnoliopsida</taxon>
        <taxon>Ranunculales</taxon>
        <taxon>Menispermaceae</taxon>
        <taxon>Menispermoideae</taxon>
        <taxon>Cissampelideae</taxon>
        <taxon>Stephania</taxon>
    </lineage>
</organism>
<dbReference type="Gene3D" id="3.30.160.20">
    <property type="match status" value="1"/>
</dbReference>
<dbReference type="AlphaFoldDB" id="A0AAP0JGP4"/>
<evidence type="ECO:0000256" key="6">
    <source>
        <dbReference type="ARBA" id="ARBA00022801"/>
    </source>
</evidence>
<feature type="domain" description="RNase III" evidence="11">
    <location>
        <begin position="6"/>
        <end position="149"/>
    </location>
</feature>
<dbReference type="GO" id="GO:0005634">
    <property type="term" value="C:nucleus"/>
    <property type="evidence" value="ECO:0007669"/>
    <property type="project" value="TreeGrafter"/>
</dbReference>
<sequence length="469" mass="52972">MESSSIEAVEKIVAYNFKDKSLLEEALTHSSYTEGPSLQRLEFFGDAALGLAVAKYLYEAYPEFNQGKLTNFRSAIVSTEMLARVALHHDLFTYLHHTCPPLELNVEEFARVVREEGDEIRHSGVADAAPKVLADVVESILAALYIDSDYDLKKLWDCFRDLLRPLSVKTLREFRRLEGKEVEITHQKKEGTDAGNVFVDRRLVDSGFSTQEDIAETKAAKEALENLCQSLSKVRIRTIGNDSNNVLTAKEIDSAKLNLNEFCTRKRWRKPTYRLEKKDGPSHERRFICSVQIDTKEGPYATLGEMKLKVSMKSSCYVKDPIRYGGGRYSARRVKKDLLVATFIVQKILLDDIGLHYICATAERFFAVGRVLGTMVASLAEQPSSRFLKHIIRCYLRLSDNPRACEALRNCLPDMLRDPTTFSACLREDPTTKRWLQQLIHNVSGGSRVAALQAGAGLDHMLANQTRVI</sequence>
<evidence type="ECO:0000313" key="12">
    <source>
        <dbReference type="EMBL" id="KAK9133295.1"/>
    </source>
</evidence>
<keyword evidence="5" id="KW-0255">Endonuclease</keyword>
<dbReference type="InterPro" id="IPR014720">
    <property type="entry name" value="dsRBD_dom"/>
</dbReference>
<gene>
    <name evidence="12" type="ORF">Scep_012823</name>
</gene>
<protein>
    <submittedName>
        <fullName evidence="12">Uncharacterized protein</fullName>
    </submittedName>
</protein>
<evidence type="ECO:0000256" key="8">
    <source>
        <dbReference type="ARBA" id="ARBA00022884"/>
    </source>
</evidence>
<keyword evidence="13" id="KW-1185">Reference proteome</keyword>
<dbReference type="GO" id="GO:0030422">
    <property type="term" value="P:siRNA processing"/>
    <property type="evidence" value="ECO:0007669"/>
    <property type="project" value="TreeGrafter"/>
</dbReference>
<dbReference type="FunFam" id="1.10.1520.10:FF:000004">
    <property type="entry name" value="Endoribonuclease dicer-like 1"/>
    <property type="match status" value="1"/>
</dbReference>
<comment type="caution">
    <text evidence="12">The sequence shown here is derived from an EMBL/GenBank/DDBJ whole genome shotgun (WGS) entry which is preliminary data.</text>
</comment>
<dbReference type="EMBL" id="JBBNAG010000005">
    <property type="protein sequence ID" value="KAK9133295.1"/>
    <property type="molecule type" value="Genomic_DNA"/>
</dbReference>
<dbReference type="Pfam" id="PF14709">
    <property type="entry name" value="DND1_DSRM"/>
    <property type="match status" value="1"/>
</dbReference>
<dbReference type="PROSITE" id="PS50137">
    <property type="entry name" value="DS_RBD"/>
    <property type="match status" value="1"/>
</dbReference>
<evidence type="ECO:0000256" key="1">
    <source>
        <dbReference type="ARBA" id="ARBA00001936"/>
    </source>
</evidence>
<dbReference type="PROSITE" id="PS50142">
    <property type="entry name" value="RNASE_3_2"/>
    <property type="match status" value="1"/>
</dbReference>
<dbReference type="InterPro" id="IPR007216">
    <property type="entry name" value="CNOT9"/>
</dbReference>
<dbReference type="GO" id="GO:0030014">
    <property type="term" value="C:CCR4-NOT complex"/>
    <property type="evidence" value="ECO:0007669"/>
    <property type="project" value="InterPro"/>
</dbReference>
<evidence type="ECO:0000256" key="4">
    <source>
        <dbReference type="ARBA" id="ARBA00022723"/>
    </source>
</evidence>
<dbReference type="CDD" id="cd00593">
    <property type="entry name" value="RIBOc"/>
    <property type="match status" value="1"/>
</dbReference>
<dbReference type="GO" id="GO:0046872">
    <property type="term" value="F:metal ion binding"/>
    <property type="evidence" value="ECO:0007669"/>
    <property type="project" value="UniProtKB-KW"/>
</dbReference>
<evidence type="ECO:0000256" key="2">
    <source>
        <dbReference type="ARBA" id="ARBA00001946"/>
    </source>
</evidence>
<evidence type="ECO:0000256" key="3">
    <source>
        <dbReference type="ARBA" id="ARBA00022722"/>
    </source>
</evidence>
<proteinExistence type="predicted"/>
<dbReference type="GO" id="GO:0006402">
    <property type="term" value="P:mRNA catabolic process"/>
    <property type="evidence" value="ECO:0007669"/>
    <property type="project" value="InterPro"/>
</dbReference>
<dbReference type="PANTHER" id="PTHR14950">
    <property type="entry name" value="DICER-RELATED"/>
    <property type="match status" value="1"/>
</dbReference>
<dbReference type="Gene3D" id="1.10.1520.10">
    <property type="entry name" value="Ribonuclease III domain"/>
    <property type="match status" value="1"/>
</dbReference>
<dbReference type="GO" id="GO:0005737">
    <property type="term" value="C:cytoplasm"/>
    <property type="evidence" value="ECO:0007669"/>
    <property type="project" value="TreeGrafter"/>
</dbReference>
<reference evidence="12 13" key="1">
    <citation type="submission" date="2024-01" db="EMBL/GenBank/DDBJ databases">
        <title>Genome assemblies of Stephania.</title>
        <authorList>
            <person name="Yang L."/>
        </authorList>
    </citation>
    <scope>NUCLEOTIDE SEQUENCE [LARGE SCALE GENOMIC DNA]</scope>
    <source>
        <strain evidence="12">JXDWG</strain>
        <tissue evidence="12">Leaf</tissue>
    </source>
</reference>
<dbReference type="Pfam" id="PF00636">
    <property type="entry name" value="Ribonuclease_3"/>
    <property type="match status" value="1"/>
</dbReference>
<dbReference type="InterPro" id="IPR036389">
    <property type="entry name" value="RNase_III_sf"/>
</dbReference>
<dbReference type="GO" id="GO:0003723">
    <property type="term" value="F:RNA binding"/>
    <property type="evidence" value="ECO:0007669"/>
    <property type="project" value="UniProtKB-UniRule"/>
</dbReference>
<evidence type="ECO:0000256" key="7">
    <source>
        <dbReference type="ARBA" id="ARBA00022842"/>
    </source>
</evidence>
<keyword evidence="3" id="KW-0540">Nuclease</keyword>
<dbReference type="Pfam" id="PF04078">
    <property type="entry name" value="Rcd1"/>
    <property type="match status" value="1"/>
</dbReference>
<dbReference type="GO" id="GO:0004525">
    <property type="term" value="F:ribonuclease III activity"/>
    <property type="evidence" value="ECO:0007669"/>
    <property type="project" value="InterPro"/>
</dbReference>
<dbReference type="SUPFAM" id="SSF69065">
    <property type="entry name" value="RNase III domain-like"/>
    <property type="match status" value="1"/>
</dbReference>